<protein>
    <submittedName>
        <fullName evidence="1">Uncharacterized protein</fullName>
    </submittedName>
</protein>
<evidence type="ECO:0000313" key="1">
    <source>
        <dbReference type="EMBL" id="OAF72002.1"/>
    </source>
</evidence>
<organism evidence="1 2">
    <name type="scientific">Intoshia linei</name>
    <dbReference type="NCBI Taxonomy" id="1819745"/>
    <lineage>
        <taxon>Eukaryota</taxon>
        <taxon>Metazoa</taxon>
        <taxon>Spiralia</taxon>
        <taxon>Lophotrochozoa</taxon>
        <taxon>Mesozoa</taxon>
        <taxon>Orthonectida</taxon>
        <taxon>Rhopaluridae</taxon>
        <taxon>Intoshia</taxon>
    </lineage>
</organism>
<keyword evidence="2" id="KW-1185">Reference proteome</keyword>
<proteinExistence type="predicted"/>
<evidence type="ECO:0000313" key="2">
    <source>
        <dbReference type="Proteomes" id="UP000078046"/>
    </source>
</evidence>
<dbReference type="EMBL" id="LWCA01000010">
    <property type="protein sequence ID" value="OAF72002.1"/>
    <property type="molecule type" value="Genomic_DNA"/>
</dbReference>
<gene>
    <name evidence="1" type="ORF">A3Q56_00226</name>
</gene>
<dbReference type="Proteomes" id="UP000078046">
    <property type="component" value="Unassembled WGS sequence"/>
</dbReference>
<dbReference type="AlphaFoldDB" id="A0A177BEK2"/>
<reference evidence="1 2" key="1">
    <citation type="submission" date="2016-04" db="EMBL/GenBank/DDBJ databases">
        <title>The genome of Intoshia linei affirms orthonectids as highly simplified spiralians.</title>
        <authorList>
            <person name="Mikhailov K.V."/>
            <person name="Slusarev G.S."/>
            <person name="Nikitin M.A."/>
            <person name="Logacheva M.D."/>
            <person name="Penin A."/>
            <person name="Aleoshin V."/>
            <person name="Panchin Y.V."/>
        </authorList>
    </citation>
    <scope>NUCLEOTIDE SEQUENCE [LARGE SCALE GENOMIC DNA]</scope>
    <source>
        <strain evidence="1">Intl2013</strain>
        <tissue evidence="1">Whole animal</tissue>
    </source>
</reference>
<sequence>MNGTMMSLIMGSFMTLFWRRPREQVIKDANLYTPLVRTIMKLENNQVDLISPELDANKESLRNENK</sequence>
<accession>A0A177BEK2</accession>
<comment type="caution">
    <text evidence="1">The sequence shown here is derived from an EMBL/GenBank/DDBJ whole genome shotgun (WGS) entry which is preliminary data.</text>
</comment>
<name>A0A177BEK2_9BILA</name>